<evidence type="ECO:0000313" key="2">
    <source>
        <dbReference type="EMBL" id="KIO19727.1"/>
    </source>
</evidence>
<dbReference type="InterPro" id="IPR000073">
    <property type="entry name" value="AB_hydrolase_1"/>
</dbReference>
<reference evidence="2 3" key="1">
    <citation type="submission" date="2014-04" db="EMBL/GenBank/DDBJ databases">
        <authorList>
            <consortium name="DOE Joint Genome Institute"/>
            <person name="Kuo A."/>
            <person name="Girlanda M."/>
            <person name="Perotto S."/>
            <person name="Kohler A."/>
            <person name="Nagy L.G."/>
            <person name="Floudas D."/>
            <person name="Copeland A."/>
            <person name="Barry K.W."/>
            <person name="Cichocki N."/>
            <person name="Veneault-Fourrey C."/>
            <person name="LaButti K."/>
            <person name="Lindquist E.A."/>
            <person name="Lipzen A."/>
            <person name="Lundell T."/>
            <person name="Morin E."/>
            <person name="Murat C."/>
            <person name="Sun H."/>
            <person name="Tunlid A."/>
            <person name="Henrissat B."/>
            <person name="Grigoriev I.V."/>
            <person name="Hibbett D.S."/>
            <person name="Martin F."/>
            <person name="Nordberg H.P."/>
            <person name="Cantor M.N."/>
            <person name="Hua S.X."/>
        </authorList>
    </citation>
    <scope>NUCLEOTIDE SEQUENCE [LARGE SCALE GENOMIC DNA]</scope>
    <source>
        <strain evidence="2 3">MUT 4182</strain>
    </source>
</reference>
<reference evidence="3" key="2">
    <citation type="submission" date="2015-01" db="EMBL/GenBank/DDBJ databases">
        <title>Evolutionary Origins and Diversification of the Mycorrhizal Mutualists.</title>
        <authorList>
            <consortium name="DOE Joint Genome Institute"/>
            <consortium name="Mycorrhizal Genomics Consortium"/>
            <person name="Kohler A."/>
            <person name="Kuo A."/>
            <person name="Nagy L.G."/>
            <person name="Floudas D."/>
            <person name="Copeland A."/>
            <person name="Barry K.W."/>
            <person name="Cichocki N."/>
            <person name="Veneault-Fourrey C."/>
            <person name="LaButti K."/>
            <person name="Lindquist E.A."/>
            <person name="Lipzen A."/>
            <person name="Lundell T."/>
            <person name="Morin E."/>
            <person name="Murat C."/>
            <person name="Riley R."/>
            <person name="Ohm R."/>
            <person name="Sun H."/>
            <person name="Tunlid A."/>
            <person name="Henrissat B."/>
            <person name="Grigoriev I.V."/>
            <person name="Hibbett D.S."/>
            <person name="Martin F."/>
        </authorList>
    </citation>
    <scope>NUCLEOTIDE SEQUENCE [LARGE SCALE GENOMIC DNA]</scope>
    <source>
        <strain evidence="3">MUT 4182</strain>
    </source>
</reference>
<dbReference type="EMBL" id="KN823206">
    <property type="protein sequence ID" value="KIO19727.1"/>
    <property type="molecule type" value="Genomic_DNA"/>
</dbReference>
<dbReference type="HOGENOM" id="CLU_032490_1_0_1"/>
<gene>
    <name evidence="2" type="ORF">M407DRAFT_82431</name>
</gene>
<proteinExistence type="predicted"/>
<dbReference type="STRING" id="1051891.A0A0C3LE38"/>
<name>A0A0C3LE38_9AGAM</name>
<dbReference type="InterPro" id="IPR029058">
    <property type="entry name" value="AB_hydrolase_fold"/>
</dbReference>
<organism evidence="2 3">
    <name type="scientific">Tulasnella calospora MUT 4182</name>
    <dbReference type="NCBI Taxonomy" id="1051891"/>
    <lineage>
        <taxon>Eukaryota</taxon>
        <taxon>Fungi</taxon>
        <taxon>Dikarya</taxon>
        <taxon>Basidiomycota</taxon>
        <taxon>Agaricomycotina</taxon>
        <taxon>Agaricomycetes</taxon>
        <taxon>Cantharellales</taxon>
        <taxon>Tulasnellaceae</taxon>
        <taxon>Tulasnella</taxon>
    </lineage>
</organism>
<sequence>PKLVNVLDRYVSKSPKHRRGPGITLVLAHANGFPRRIWEPFLMTLLRNFDEEKKEEGPYIEEVWSFEAVNHGDSAVLNDGKPGDTFNWADNSRDILNFLLHFLPSNPQEVGLPAELDPISLDESSRRSRFGFRRRKLVGIGHSLGGCSMTRAAVDFPSLFSSLVLVDPVIMPALEKDPSGGIYQLLRGAVARRSRWSSREEALESFRKTPFFQTWHPAVLETYVKEGIVLDPIAGGVKLKQSGFHEASVFGERRVPVETWELLEALHERVHLFWAMSGRRPVVTGPEEVTRQTVWRRPKNSSNVRIEGSGHLVCHLNFHFLPDG</sequence>
<dbReference type="SUPFAM" id="SSF53474">
    <property type="entry name" value="alpha/beta-Hydrolases"/>
    <property type="match status" value="1"/>
</dbReference>
<protein>
    <recommendedName>
        <fullName evidence="1">AB hydrolase-1 domain-containing protein</fullName>
    </recommendedName>
</protein>
<feature type="non-terminal residue" evidence="2">
    <location>
        <position position="1"/>
    </location>
</feature>
<evidence type="ECO:0000259" key="1">
    <source>
        <dbReference type="Pfam" id="PF12697"/>
    </source>
</evidence>
<evidence type="ECO:0000313" key="3">
    <source>
        <dbReference type="Proteomes" id="UP000054248"/>
    </source>
</evidence>
<accession>A0A0C3LE38</accession>
<dbReference type="OrthoDB" id="94039at2759"/>
<dbReference type="AlphaFoldDB" id="A0A0C3LE38"/>
<dbReference type="Pfam" id="PF12697">
    <property type="entry name" value="Abhydrolase_6"/>
    <property type="match status" value="1"/>
</dbReference>
<dbReference type="Proteomes" id="UP000054248">
    <property type="component" value="Unassembled WGS sequence"/>
</dbReference>
<keyword evidence="3" id="KW-1185">Reference proteome</keyword>
<feature type="domain" description="AB hydrolase-1" evidence="1">
    <location>
        <begin position="25"/>
        <end position="313"/>
    </location>
</feature>
<dbReference type="Gene3D" id="3.40.50.1820">
    <property type="entry name" value="alpha/beta hydrolase"/>
    <property type="match status" value="1"/>
</dbReference>